<dbReference type="EMBL" id="CATNWA010005697">
    <property type="protein sequence ID" value="CAI9550554.1"/>
    <property type="molecule type" value="Genomic_DNA"/>
</dbReference>
<evidence type="ECO:0000313" key="3">
    <source>
        <dbReference type="Proteomes" id="UP001162483"/>
    </source>
</evidence>
<organism evidence="2 3">
    <name type="scientific">Staurois parvus</name>
    <dbReference type="NCBI Taxonomy" id="386267"/>
    <lineage>
        <taxon>Eukaryota</taxon>
        <taxon>Metazoa</taxon>
        <taxon>Chordata</taxon>
        <taxon>Craniata</taxon>
        <taxon>Vertebrata</taxon>
        <taxon>Euteleostomi</taxon>
        <taxon>Amphibia</taxon>
        <taxon>Batrachia</taxon>
        <taxon>Anura</taxon>
        <taxon>Neobatrachia</taxon>
        <taxon>Ranoidea</taxon>
        <taxon>Ranidae</taxon>
        <taxon>Staurois</taxon>
    </lineage>
</organism>
<accession>A0ABN9BS84</accession>
<comment type="caution">
    <text evidence="2">The sequence shown here is derived from an EMBL/GenBank/DDBJ whole genome shotgun (WGS) entry which is preliminary data.</text>
</comment>
<dbReference type="SUPFAM" id="SSF56436">
    <property type="entry name" value="C-type lectin-like"/>
    <property type="match status" value="1"/>
</dbReference>
<evidence type="ECO:0000259" key="1">
    <source>
        <dbReference type="PROSITE" id="PS50041"/>
    </source>
</evidence>
<dbReference type="InterPro" id="IPR001304">
    <property type="entry name" value="C-type_lectin-like"/>
</dbReference>
<name>A0ABN9BS84_9NEOB</name>
<sequence>MYCYKVFNKERLLRQRTWEEAEGMCEEFGGHLASFPHIQEMKNFHVFLKASMSQKRWIWVGLNKRNLGSWEWSDGRPISSTVLDEFQEEDYFLRDCAALEINAPMQRNVWTWHFEPLHEQEYSLQPFHCEAQLEWVCQIAKGVVPKTPQWYQP</sequence>
<protein>
    <recommendedName>
        <fullName evidence="1">C-type lectin domain-containing protein</fullName>
    </recommendedName>
</protein>
<dbReference type="SMART" id="SM00034">
    <property type="entry name" value="CLECT"/>
    <property type="match status" value="1"/>
</dbReference>
<dbReference type="PANTHER" id="PTHR22803">
    <property type="entry name" value="MANNOSE, PHOSPHOLIPASE, LECTIN RECEPTOR RELATED"/>
    <property type="match status" value="1"/>
</dbReference>
<dbReference type="InterPro" id="IPR050111">
    <property type="entry name" value="C-type_lectin/snaclec_domain"/>
</dbReference>
<dbReference type="PROSITE" id="PS50041">
    <property type="entry name" value="C_TYPE_LECTIN_2"/>
    <property type="match status" value="1"/>
</dbReference>
<dbReference type="CDD" id="cd00037">
    <property type="entry name" value="CLECT"/>
    <property type="match status" value="1"/>
</dbReference>
<dbReference type="Pfam" id="PF00059">
    <property type="entry name" value="Lectin_C"/>
    <property type="match status" value="1"/>
</dbReference>
<keyword evidence="3" id="KW-1185">Reference proteome</keyword>
<evidence type="ECO:0000313" key="2">
    <source>
        <dbReference type="EMBL" id="CAI9550554.1"/>
    </source>
</evidence>
<dbReference type="Proteomes" id="UP001162483">
    <property type="component" value="Unassembled WGS sequence"/>
</dbReference>
<reference evidence="2" key="1">
    <citation type="submission" date="2023-05" db="EMBL/GenBank/DDBJ databases">
        <authorList>
            <person name="Stuckert A."/>
        </authorList>
    </citation>
    <scope>NUCLEOTIDE SEQUENCE</scope>
</reference>
<proteinExistence type="predicted"/>
<gene>
    <name evidence="2" type="ORF">SPARVUS_LOCUS3526685</name>
</gene>
<dbReference type="InterPro" id="IPR016186">
    <property type="entry name" value="C-type_lectin-like/link_sf"/>
</dbReference>
<feature type="domain" description="C-type lectin" evidence="1">
    <location>
        <begin position="1"/>
        <end position="110"/>
    </location>
</feature>
<dbReference type="InterPro" id="IPR016187">
    <property type="entry name" value="CTDL_fold"/>
</dbReference>
<dbReference type="Gene3D" id="3.10.100.10">
    <property type="entry name" value="Mannose-Binding Protein A, subunit A"/>
    <property type="match status" value="1"/>
</dbReference>
<feature type="non-terminal residue" evidence="2">
    <location>
        <position position="153"/>
    </location>
</feature>